<dbReference type="Gene3D" id="1.10.3720.10">
    <property type="entry name" value="MetI-like"/>
    <property type="match status" value="1"/>
</dbReference>
<protein>
    <recommendedName>
        <fullName evidence="9">ABC transmembrane type-1 domain-containing protein</fullName>
    </recommendedName>
</protein>
<dbReference type="AlphaFoldDB" id="A0A383ECV9"/>
<feature type="non-terminal residue" evidence="8">
    <location>
        <position position="114"/>
    </location>
</feature>
<dbReference type="InterPro" id="IPR035906">
    <property type="entry name" value="MetI-like_sf"/>
</dbReference>
<keyword evidence="2" id="KW-0813">Transport</keyword>
<evidence type="ECO:0000256" key="5">
    <source>
        <dbReference type="ARBA" id="ARBA00022989"/>
    </source>
</evidence>
<dbReference type="EMBL" id="UINC01224875">
    <property type="protein sequence ID" value="SVE54676.1"/>
    <property type="molecule type" value="Genomic_DNA"/>
</dbReference>
<proteinExistence type="predicted"/>
<comment type="subcellular location">
    <subcellularLocation>
        <location evidence="1">Cell membrane</location>
        <topology evidence="1">Multi-pass membrane protein</topology>
    </subcellularLocation>
</comment>
<keyword evidence="3" id="KW-1003">Cell membrane</keyword>
<dbReference type="PANTHER" id="PTHR43744">
    <property type="entry name" value="ABC TRANSPORTER PERMEASE PROTEIN MG189-RELATED-RELATED"/>
    <property type="match status" value="1"/>
</dbReference>
<reference evidence="8" key="1">
    <citation type="submission" date="2018-05" db="EMBL/GenBank/DDBJ databases">
        <authorList>
            <person name="Lanie J.A."/>
            <person name="Ng W.-L."/>
            <person name="Kazmierczak K.M."/>
            <person name="Andrzejewski T.M."/>
            <person name="Davidsen T.M."/>
            <person name="Wayne K.J."/>
            <person name="Tettelin H."/>
            <person name="Glass J.I."/>
            <person name="Rusch D."/>
            <person name="Podicherti R."/>
            <person name="Tsui H.-C.T."/>
            <person name="Winkler M.E."/>
        </authorList>
    </citation>
    <scope>NUCLEOTIDE SEQUENCE</scope>
</reference>
<keyword evidence="6 7" id="KW-0472">Membrane</keyword>
<evidence type="ECO:0000256" key="6">
    <source>
        <dbReference type="ARBA" id="ARBA00023136"/>
    </source>
</evidence>
<dbReference type="PANTHER" id="PTHR43744:SF8">
    <property type="entry name" value="SN-GLYCEROL-3-PHOSPHATE TRANSPORT SYSTEM PERMEASE PROTEIN UGPE"/>
    <property type="match status" value="1"/>
</dbReference>
<evidence type="ECO:0000256" key="1">
    <source>
        <dbReference type="ARBA" id="ARBA00004651"/>
    </source>
</evidence>
<evidence type="ECO:0000313" key="8">
    <source>
        <dbReference type="EMBL" id="SVE54676.1"/>
    </source>
</evidence>
<name>A0A383ECV9_9ZZZZ</name>
<keyword evidence="5 7" id="KW-1133">Transmembrane helix</keyword>
<feature type="transmembrane region" description="Helical" evidence="7">
    <location>
        <begin position="58"/>
        <end position="79"/>
    </location>
</feature>
<gene>
    <name evidence="8" type="ORF">METZ01_LOCUS507530</name>
</gene>
<dbReference type="GO" id="GO:0005886">
    <property type="term" value="C:plasma membrane"/>
    <property type="evidence" value="ECO:0007669"/>
    <property type="project" value="UniProtKB-SubCell"/>
</dbReference>
<evidence type="ECO:0008006" key="9">
    <source>
        <dbReference type="Google" id="ProtNLM"/>
    </source>
</evidence>
<accession>A0A383ECV9</accession>
<feature type="transmembrane region" description="Helical" evidence="7">
    <location>
        <begin position="91"/>
        <end position="112"/>
    </location>
</feature>
<sequence length="114" mass="12905">VLLIITLILWLLPLIAVMMTSVRTSEDILKGNYWTIPTEFALIENYGTVFKLGNLARYFFNSLVITLPTVLGTIILSSMTGYTLAVHRFKLNFLVFAMFIAGNFIPFQILMIPV</sequence>
<evidence type="ECO:0000256" key="7">
    <source>
        <dbReference type="SAM" id="Phobius"/>
    </source>
</evidence>
<feature type="non-terminal residue" evidence="8">
    <location>
        <position position="1"/>
    </location>
</feature>
<keyword evidence="4 7" id="KW-0812">Transmembrane</keyword>
<organism evidence="8">
    <name type="scientific">marine metagenome</name>
    <dbReference type="NCBI Taxonomy" id="408172"/>
    <lineage>
        <taxon>unclassified sequences</taxon>
        <taxon>metagenomes</taxon>
        <taxon>ecological metagenomes</taxon>
    </lineage>
</organism>
<evidence type="ECO:0000256" key="4">
    <source>
        <dbReference type="ARBA" id="ARBA00022692"/>
    </source>
</evidence>
<evidence type="ECO:0000256" key="2">
    <source>
        <dbReference type="ARBA" id="ARBA00022448"/>
    </source>
</evidence>
<evidence type="ECO:0000256" key="3">
    <source>
        <dbReference type="ARBA" id="ARBA00022475"/>
    </source>
</evidence>
<dbReference type="SUPFAM" id="SSF161098">
    <property type="entry name" value="MetI-like"/>
    <property type="match status" value="1"/>
</dbReference>